<evidence type="ECO:0000259" key="2">
    <source>
        <dbReference type="Pfam" id="PF13193"/>
    </source>
</evidence>
<evidence type="ECO:0000259" key="1">
    <source>
        <dbReference type="Pfam" id="PF00501"/>
    </source>
</evidence>
<comment type="caution">
    <text evidence="3">The sequence shown here is derived from an EMBL/GenBank/DDBJ whole genome shotgun (WGS) entry which is preliminary data.</text>
</comment>
<evidence type="ECO:0000313" key="3">
    <source>
        <dbReference type="EMBL" id="MFM9615694.1"/>
    </source>
</evidence>
<dbReference type="InterPro" id="IPR025110">
    <property type="entry name" value="AMP-bd_C"/>
</dbReference>
<keyword evidence="4" id="KW-1185">Reference proteome</keyword>
<accession>A0ABW9I8B3</accession>
<proteinExistence type="predicted"/>
<dbReference type="Gene3D" id="3.30.300.30">
    <property type="match status" value="1"/>
</dbReference>
<dbReference type="RefSeq" id="WP_409124005.1">
    <property type="nucleotide sequence ID" value="NZ_JBJVNI010000039.1"/>
</dbReference>
<dbReference type="Proteomes" id="UP001631957">
    <property type="component" value="Unassembled WGS sequence"/>
</dbReference>
<feature type="domain" description="AMP-binding enzyme C-terminal" evidence="2">
    <location>
        <begin position="269"/>
        <end position="338"/>
    </location>
</feature>
<dbReference type="InterPro" id="IPR042099">
    <property type="entry name" value="ANL_N_sf"/>
</dbReference>
<name>A0ABW9I8B3_9ACTN</name>
<dbReference type="PANTHER" id="PTHR43767:SF1">
    <property type="entry name" value="NONRIBOSOMAL PEPTIDE SYNTHASE PES1 (EUROFUNG)-RELATED"/>
    <property type="match status" value="1"/>
</dbReference>
<evidence type="ECO:0000313" key="4">
    <source>
        <dbReference type="Proteomes" id="UP001631957"/>
    </source>
</evidence>
<dbReference type="InterPro" id="IPR050237">
    <property type="entry name" value="ATP-dep_AMP-bd_enzyme"/>
</dbReference>
<dbReference type="EMBL" id="JBJVNI010000039">
    <property type="protein sequence ID" value="MFM9615694.1"/>
    <property type="molecule type" value="Genomic_DNA"/>
</dbReference>
<dbReference type="Pfam" id="PF13193">
    <property type="entry name" value="AMP-binding_C"/>
    <property type="match status" value="1"/>
</dbReference>
<dbReference type="SUPFAM" id="SSF56801">
    <property type="entry name" value="Acetyl-CoA synthetase-like"/>
    <property type="match status" value="1"/>
</dbReference>
<organism evidence="3 4">
    <name type="scientific">Streptomyces niveiscabiei</name>
    <dbReference type="NCBI Taxonomy" id="164115"/>
    <lineage>
        <taxon>Bacteria</taxon>
        <taxon>Bacillati</taxon>
        <taxon>Actinomycetota</taxon>
        <taxon>Actinomycetes</taxon>
        <taxon>Kitasatosporales</taxon>
        <taxon>Streptomycetaceae</taxon>
        <taxon>Streptomyces</taxon>
    </lineage>
</organism>
<dbReference type="InterPro" id="IPR045851">
    <property type="entry name" value="AMP-bd_C_sf"/>
</dbReference>
<gene>
    <name evidence="3" type="ORF">ACKI18_44310</name>
</gene>
<reference evidence="3 4" key="1">
    <citation type="submission" date="2024-12" db="EMBL/GenBank/DDBJ databases">
        <title>Forecasting of Potato common scab and diversities of Pathogenic streptomyces spp. in china.</title>
        <authorList>
            <person name="Handique U."/>
            <person name="Wu J."/>
        </authorList>
    </citation>
    <scope>NUCLEOTIDE SEQUENCE [LARGE SCALE GENOMIC DNA]</scope>
    <source>
        <strain evidence="3 4">ZRIMU1530</strain>
    </source>
</reference>
<dbReference type="Gene3D" id="3.40.50.12780">
    <property type="entry name" value="N-terminal domain of ligase-like"/>
    <property type="match status" value="1"/>
</dbReference>
<dbReference type="PANTHER" id="PTHR43767">
    <property type="entry name" value="LONG-CHAIN-FATTY-ACID--COA LIGASE"/>
    <property type="match status" value="1"/>
</dbReference>
<sequence length="341" mass="37492">MADRRRTDEETVQGLREEGYTVVKGGAVHGVSRPRPAAVGTLWLLTSGSTGRPKRVRYTFDDLITVRAPQPPHRWLMAYSPGTYAWWQVMTLALTQPGQDVVALDPHERDRWPEIASREGVTAVSGTPTFLWRAVLHGWETLRRLPLKQISMGGEPVSQSLLDRLAEACPQARILWAYGSTETGLPVIVKDGRAGIPSSWLDRRAPGRRALRITGGELLLESAPGSGDFVGTGDRAEVVGDRVMILGRVHGDEINVGGSKVAASAVRKVLLDHESVVWARVSGRRVPVMGHGVVAEVVVREPLPEAELRQWCRERLPDYGVPMRISFREEIPETVSGKSDG</sequence>
<dbReference type="InterPro" id="IPR000873">
    <property type="entry name" value="AMP-dep_synth/lig_dom"/>
</dbReference>
<feature type="domain" description="AMP-dependent synthetase/ligase" evidence="1">
    <location>
        <begin position="44"/>
        <end position="189"/>
    </location>
</feature>
<protein>
    <submittedName>
        <fullName evidence="3">AMP-binding protein</fullName>
    </submittedName>
</protein>
<dbReference type="Pfam" id="PF00501">
    <property type="entry name" value="AMP-binding"/>
    <property type="match status" value="1"/>
</dbReference>